<protein>
    <submittedName>
        <fullName evidence="2">Uncharacterized protein</fullName>
    </submittedName>
</protein>
<sequence length="92" mass="10167">MQLRLHPARADRAGLHPGAVEFESQCLRVGQHPAFDRRVIALDDPRRDRRDIDDDALPTGFHGPARRAGQNQHGGAHDGHGAFLDRGVFGEQ</sequence>
<dbReference type="AlphaFoldDB" id="A0A645HZN9"/>
<proteinExistence type="predicted"/>
<name>A0A645HZN9_9ZZZZ</name>
<organism evidence="2">
    <name type="scientific">bioreactor metagenome</name>
    <dbReference type="NCBI Taxonomy" id="1076179"/>
    <lineage>
        <taxon>unclassified sequences</taxon>
        <taxon>metagenomes</taxon>
        <taxon>ecological metagenomes</taxon>
    </lineage>
</organism>
<gene>
    <name evidence="2" type="ORF">SDC9_192033</name>
</gene>
<evidence type="ECO:0000256" key="1">
    <source>
        <dbReference type="SAM" id="MobiDB-lite"/>
    </source>
</evidence>
<feature type="region of interest" description="Disordered" evidence="1">
    <location>
        <begin position="46"/>
        <end position="92"/>
    </location>
</feature>
<reference evidence="2" key="1">
    <citation type="submission" date="2019-08" db="EMBL/GenBank/DDBJ databases">
        <authorList>
            <person name="Kucharzyk K."/>
            <person name="Murdoch R.W."/>
            <person name="Higgins S."/>
            <person name="Loffler F."/>
        </authorList>
    </citation>
    <scope>NUCLEOTIDE SEQUENCE</scope>
</reference>
<evidence type="ECO:0000313" key="2">
    <source>
        <dbReference type="EMBL" id="MPN44468.1"/>
    </source>
</evidence>
<accession>A0A645HZN9</accession>
<dbReference type="EMBL" id="VSSQ01103599">
    <property type="protein sequence ID" value="MPN44468.1"/>
    <property type="molecule type" value="Genomic_DNA"/>
</dbReference>
<comment type="caution">
    <text evidence="2">The sequence shown here is derived from an EMBL/GenBank/DDBJ whole genome shotgun (WGS) entry which is preliminary data.</text>
</comment>